<dbReference type="OrthoDB" id="8021247at2"/>
<keyword evidence="1" id="KW-0472">Membrane</keyword>
<keyword evidence="1" id="KW-1133">Transmembrane helix</keyword>
<accession>A0A0H1R3B9</accession>
<evidence type="ECO:0000313" key="3">
    <source>
        <dbReference type="Proteomes" id="UP000035489"/>
    </source>
</evidence>
<protein>
    <submittedName>
        <fullName evidence="2">Uncharacterized protein</fullName>
    </submittedName>
</protein>
<evidence type="ECO:0000256" key="1">
    <source>
        <dbReference type="SAM" id="Phobius"/>
    </source>
</evidence>
<dbReference type="Proteomes" id="UP000035489">
    <property type="component" value="Unassembled WGS sequence"/>
</dbReference>
<keyword evidence="1" id="KW-0812">Transmembrane</keyword>
<sequence length="87" mass="9844">MDFIGLRTTIASPHASRLLTTIIRLAVMTAAGIILLTMVLVGFFVVLPLMLVGGIASYFYLRRRVRRTRQRPQAEVIDAEYTVIDHR</sequence>
<proteinExistence type="predicted"/>
<dbReference type="RefSeq" id="WP_047192651.1">
    <property type="nucleotide sequence ID" value="NZ_LCYG01000127.1"/>
</dbReference>
<dbReference type="PATRIC" id="fig|1225564.3.peg.703"/>
<comment type="caution">
    <text evidence="2">The sequence shown here is derived from an EMBL/GenBank/DDBJ whole genome shotgun (WGS) entry which is preliminary data.</text>
</comment>
<name>A0A0H1R3B9_9HYPH</name>
<dbReference type="AlphaFoldDB" id="A0A0H1R3B9"/>
<dbReference type="EMBL" id="LCYG01000127">
    <property type="protein sequence ID" value="KLK89710.1"/>
    <property type="molecule type" value="Genomic_DNA"/>
</dbReference>
<feature type="transmembrane region" description="Helical" evidence="1">
    <location>
        <begin position="33"/>
        <end position="61"/>
    </location>
</feature>
<keyword evidence="3" id="KW-1185">Reference proteome</keyword>
<evidence type="ECO:0000313" key="2">
    <source>
        <dbReference type="EMBL" id="KLK89710.1"/>
    </source>
</evidence>
<organism evidence="2 3">
    <name type="scientific">Microvirga vignae</name>
    <dbReference type="NCBI Taxonomy" id="1225564"/>
    <lineage>
        <taxon>Bacteria</taxon>
        <taxon>Pseudomonadati</taxon>
        <taxon>Pseudomonadota</taxon>
        <taxon>Alphaproteobacteria</taxon>
        <taxon>Hyphomicrobiales</taxon>
        <taxon>Methylobacteriaceae</taxon>
        <taxon>Microvirga</taxon>
    </lineage>
</organism>
<reference evidence="2 3" key="1">
    <citation type="submission" date="2015-05" db="EMBL/GenBank/DDBJ databases">
        <title>Draft genome sequence of Microvirga vignae strain BR3299, a novel nitrogen fixing bacteria isolated from Brazil semi-aired region.</title>
        <authorList>
            <person name="Zilli J.E."/>
            <person name="Passos S.R."/>
            <person name="Leite J."/>
            <person name="Baldani J.I."/>
            <person name="Xavier G.R."/>
            <person name="Rumjaneck N.G."/>
            <person name="Simoes-Araujo J.L."/>
        </authorList>
    </citation>
    <scope>NUCLEOTIDE SEQUENCE [LARGE SCALE GENOMIC DNA]</scope>
    <source>
        <strain evidence="2 3">BR3299</strain>
    </source>
</reference>
<gene>
    <name evidence="2" type="ORF">AA309_29790</name>
</gene>